<comment type="caution">
    <text evidence="3">The sequence shown here is derived from an EMBL/GenBank/DDBJ whole genome shotgun (WGS) entry which is preliminary data.</text>
</comment>
<gene>
    <name evidence="3" type="ORF">C8D82_103103</name>
    <name evidence="2" type="ORF">HF882_02210</name>
</gene>
<dbReference type="Proteomes" id="UP000576225">
    <property type="component" value="Unassembled WGS sequence"/>
</dbReference>
<reference evidence="2 5" key="2">
    <citation type="submission" date="2020-04" db="EMBL/GenBank/DDBJ databases">
        <authorList>
            <person name="Hitch T.C.A."/>
            <person name="Wylensek D."/>
            <person name="Clavel T."/>
        </authorList>
    </citation>
    <scope>NUCLEOTIDE SEQUENCE [LARGE SCALE GENOMIC DNA]</scope>
    <source>
        <strain evidence="2 5">COR2-253-APC-1A</strain>
    </source>
</reference>
<evidence type="ECO:0000313" key="5">
    <source>
        <dbReference type="Proteomes" id="UP000576225"/>
    </source>
</evidence>
<reference evidence="3 4" key="1">
    <citation type="submission" date="2018-04" db="EMBL/GenBank/DDBJ databases">
        <title>Genomic Encyclopedia of Type Strains, Phase IV (KMG-IV): sequencing the most valuable type-strain genomes for metagenomic binning, comparative biology and taxonomic classification.</title>
        <authorList>
            <person name="Goeker M."/>
        </authorList>
    </citation>
    <scope>NUCLEOTIDE SEQUENCE [LARGE SCALE GENOMIC DNA]</scope>
    <source>
        <strain evidence="3 4">DSM 14823</strain>
    </source>
</reference>
<evidence type="ECO:0000313" key="4">
    <source>
        <dbReference type="Proteomes" id="UP000245959"/>
    </source>
</evidence>
<evidence type="ECO:0000256" key="1">
    <source>
        <dbReference type="SAM" id="SignalP"/>
    </source>
</evidence>
<proteinExistence type="predicted"/>
<name>A0A2U1B938_9BACT</name>
<feature type="chain" id="PRO_5036052119" evidence="1">
    <location>
        <begin position="19"/>
        <end position="291"/>
    </location>
</feature>
<evidence type="ECO:0000313" key="3">
    <source>
        <dbReference type="EMBL" id="PVY45189.1"/>
    </source>
</evidence>
<dbReference type="Proteomes" id="UP000245959">
    <property type="component" value="Unassembled WGS sequence"/>
</dbReference>
<keyword evidence="1" id="KW-0732">Signal</keyword>
<dbReference type="GeneID" id="78294090"/>
<evidence type="ECO:0000313" key="2">
    <source>
        <dbReference type="EMBL" id="NMD85391.1"/>
    </source>
</evidence>
<dbReference type="RefSeq" id="WP_116882761.1">
    <property type="nucleotide sequence ID" value="NZ_CAJKCJ010000023.1"/>
</dbReference>
<protein>
    <submittedName>
        <fullName evidence="3">Uncharacterized protein</fullName>
    </submittedName>
</protein>
<organism evidence="3 4">
    <name type="scientific">Victivallis vadensis</name>
    <dbReference type="NCBI Taxonomy" id="172901"/>
    <lineage>
        <taxon>Bacteria</taxon>
        <taxon>Pseudomonadati</taxon>
        <taxon>Lentisphaerota</taxon>
        <taxon>Lentisphaeria</taxon>
        <taxon>Victivallales</taxon>
        <taxon>Victivallaceae</taxon>
        <taxon>Victivallis</taxon>
    </lineage>
</organism>
<keyword evidence="4" id="KW-1185">Reference proteome</keyword>
<dbReference type="AlphaFoldDB" id="A0A2U1B938"/>
<dbReference type="EMBL" id="JABAEW010000003">
    <property type="protein sequence ID" value="NMD85391.1"/>
    <property type="molecule type" value="Genomic_DNA"/>
</dbReference>
<sequence>MKTIGILGIVAAVLTAGAAEVQVSELTGNAKASEFKLYGKNRVVRAGFPVTALPADLAGETLVSAPRGSATQPGAAYSVSVDGPAKVYLLVQDRGKTTVPEGWTKVPATVCWANNYTDSVYVKELDAPGKVEVPAHDGKQGNNFGVPNALVITAKEKETVSSPATESRMLPKNRMRCVGGSFVFVEFPEFLKDLPLISVPRGVSNQPGTGYSFTLKKPAKLYLLVQDRGTPSIPEGWTKEEGKAVWSVGAAKHKDSIYSREFPAGTVEIPAHDGRQGNSYGIPSAVVIQYK</sequence>
<accession>A0A2U1B938</accession>
<feature type="signal peptide" evidence="1">
    <location>
        <begin position="1"/>
        <end position="18"/>
    </location>
</feature>
<dbReference type="EMBL" id="QEKH01000003">
    <property type="protein sequence ID" value="PVY45189.1"/>
    <property type="molecule type" value="Genomic_DNA"/>
</dbReference>